<protein>
    <recommendedName>
        <fullName evidence="10">DUF2428 domain-containing protein</fullName>
    </recommendedName>
</protein>
<dbReference type="Proteomes" id="UP000001449">
    <property type="component" value="Chromosome 5"/>
</dbReference>
<feature type="region of interest" description="Disordered" evidence="5">
    <location>
        <begin position="58"/>
        <end position="80"/>
    </location>
</feature>
<sequence length="2373" mass="255093">MADPTPPSSPSQTLTDLKAELATLNRVSHRLAMTDAGSSLEKVLNLLLPRLLMRIGKNDDAKKKNRRGNKRKLPSEPAIVGAAGGTSGDDAIFDQIDGMHDTLHKKLIEMLMHTMKRVREDGTCKLPCVAILELLLPGDDNESGEKVVVNPFTINLSLAFLTLGINRCTPVDCSALLPGLLQFLECLLIENSDGEAVEGQTNNSCVGVGFLTDPSRKTRHDQTWHLVLRCLEFMSSNPLENAAIRRAAKAKSALNVSNSKSDDSTTINVPTLDKTKQLLAISPILGAALFDLIADIFLYTPVPATSSLIPNGLSTIGYERLVAGAASETAGCKTWKEEFVTRAKLKELKLKLLDLVAPCRRFALFLVEKRFTAEEADADGVTEKEDGGNEGMGKSRTVALMVLLSGDTDPDVKSKASSYLRAYMDTYRGKKIPASVEGGGTTEIAVHDVLLGNSVALAHSILSFSVGDLSSVSIEKKLLTSYKTDMARAIIQLKLGLSYRATDNNDGQKKAALLCCRKKVSETTTSPALMFVSKMIDDNPKLFHIGMDMGNDEADVAAVSVGTLVLAAFGDLRQPGSSGSSAVEAVSCLLNSLCLRLTLFYDARVHLGSSALSLDRIQQLLSRSMAHVCAVLAPTSSGESLSVGTAGSRTANTQLEIRDKCYGTVCTLARSQFSLDERYALFDCGSVSAGSTTNSGIFPLLTISTASLLFGCSANESEMLHPRATAALDALLAAYVRVVKALAQDKKKVEVEHQSFIANPWASISSGVPNAQPTKSSSNNESNTDGLSHSLLPLIWNASRCSQPKSSRLAGARWSHELLLQLDSANALQLLCFLSGDDDATVSMLAKKALGIDGIVGEDVSLTSSLNLSSEEDGTEEKGDLPSFGVLMEAIIGKQTIASRPKYDRFHVRAQAVSLRFLLQSLLSEDSFYGDEIGTSSLQEYVLTILRTIALYKGRTLARDEMDLMDECSICLSGCTSSEEARMIMISGDDELKYGYDDIATQALSSNSSKTRRHLAAVMGHLYEDKTLWSGFMDSSTDKFSIPLWLDSCGLVGVAKLCREKLGTITNDAFVLSEVHGAAYLGAACVRAFRLVIAEKNDGDVESGNVSSCWEECCGIVSLLGMGLSHSDLVIGNACSQGLVIAFSYDGYDAPILHRRLFDSMAVTLTEMNAALKKYCSIDHADPHRASSLAQAAGLLLAASTSGAGYTNQDTNIGGSIDLGPSRLQCVEALFGVLGSSAYKKDDEISLVIGEALVKYADAAGHAEWSSTSSSDFKEGPYNEEFAFQLPPQKHVLYTLFKREIVASNPMKRNACAAPLLALVGHASRLANLDESFGQRNMILDINSRLDMFQSAFLKLLADPKSRQLSRESACKGLAACRGLSSAVQQQGESATSMSDLLNERLLKAFGQTSNYGGSMMMETDAQARERRRYDENVGAEDSTTPEADIGGAAGLSEAALGAYREMASAAISLGRPDVLYTLMMLSTNHPVWALSDNRDRYSAKALLGSAEGGDQNEIRVALQPHLGKLIPRLLRACNDPNKQTREQMDALWVALTGGGAESRAVITKNLLPTMDILMQDAVSKLWRARVGACGALSDIIVGRSWEDLGAGEVEIDDEGDYSNLTASIRLLRLWKIATRALDDVRTAVRERGDQLARSVRALTIRLCNPATRILPDEDAFLSNAQRKEREKQSAIDAEKAATVSLGWLVKYGLNQPCAEATGICISSLLGIVEVAKPATLQFVLSDLIGALLMAMSGLEPAALNYLQVRAAGSDNAEEQTDQLERLRVKLAMGGPIAGAINKCLDMVRFVDLDAQQKLIPELDACLRQGAGFATRAAVADAVNSLCSTCPSAFKFPGNATTNPTVRLLRALYFASERERGAASKDKMTHALGSLAELAPGKAVRTLAAKACERYSESSGSNSDSAVRRAASATIRSICVRASSQMQDGGSNDVWRKVVMPTAFIGRHDKDPKVSSLWKDVWEEGDSATATDNRDGTFGVTLQEQLLPYLVKSVVAALRSLSWENRIAACAVITELAEANVLAPTPRSTDDNVSVHSSDRFKQRAYASSSILSECVKIIRRSRVWAGKADVVKAGVMIAGKWASIAAVDGAGESRVILPIVLQKDCQDDLFLSDGWFTLAPETTNDKTEDEGLGCNKEEPANNDDVLTFENEGVLDFASENEFPEEDQVTDIDMDDRNSSNGSQQVTFAGFCRVLCDQGLRTNSNETVDGILPYKAAALGGLSSLLQSLCPSAESSSQQAVVSQQRAVYQLLVPRLFAFVKEKGAKPPPPLLIAKSLESLASAMYNGVGNNPSSDYDNALVLLRFLSTETDQAAWTVRQTSALAAASLVANMASTALRKNDVITTVLEFLESQASRT</sequence>
<evidence type="ECO:0008006" key="10">
    <source>
        <dbReference type="Google" id="ProtNLM"/>
    </source>
</evidence>
<keyword evidence="9" id="KW-1185">Reference proteome</keyword>
<dbReference type="InterPro" id="IPR016024">
    <property type="entry name" value="ARM-type_fold"/>
</dbReference>
<feature type="domain" description="Proteasome adapter and scaffold protein ECM29 HEAT-repeat" evidence="7">
    <location>
        <begin position="1739"/>
        <end position="1911"/>
    </location>
</feature>
<keyword evidence="2" id="KW-0963">Cytoplasm</keyword>
<dbReference type="GO" id="GO:0005634">
    <property type="term" value="C:nucleus"/>
    <property type="evidence" value="ECO:0000318"/>
    <property type="project" value="GO_Central"/>
</dbReference>
<dbReference type="RefSeq" id="XP_002290258.1">
    <property type="nucleotide sequence ID" value="XM_002290222.1"/>
</dbReference>
<proteinExistence type="predicted"/>
<dbReference type="PANTHER" id="PTHR23346:SF19">
    <property type="entry name" value="PROTEASOME ADAPTER AND SCAFFOLD PROTEIN ECM29"/>
    <property type="match status" value="1"/>
</dbReference>
<evidence type="ECO:0000256" key="2">
    <source>
        <dbReference type="ARBA" id="ARBA00022490"/>
    </source>
</evidence>
<dbReference type="InterPro" id="IPR011989">
    <property type="entry name" value="ARM-like"/>
</dbReference>
<dbReference type="STRING" id="35128.B8C2U7"/>
<dbReference type="Pfam" id="PF24492">
    <property type="entry name" value="HEAT_ECM29"/>
    <property type="match status" value="1"/>
</dbReference>
<evidence type="ECO:0000313" key="8">
    <source>
        <dbReference type="EMBL" id="EED92010.1"/>
    </source>
</evidence>
<dbReference type="InterPro" id="IPR055443">
    <property type="entry name" value="HEAT_ECM29"/>
</dbReference>
<reference evidence="8 9" key="1">
    <citation type="journal article" date="2004" name="Science">
        <title>The genome of the diatom Thalassiosira pseudonana: ecology, evolution, and metabolism.</title>
        <authorList>
            <person name="Armbrust E.V."/>
            <person name="Berges J.A."/>
            <person name="Bowler C."/>
            <person name="Green B.R."/>
            <person name="Martinez D."/>
            <person name="Putnam N.H."/>
            <person name="Zhou S."/>
            <person name="Allen A.E."/>
            <person name="Apt K.E."/>
            <person name="Bechner M."/>
            <person name="Brzezinski M.A."/>
            <person name="Chaal B.K."/>
            <person name="Chiovitti A."/>
            <person name="Davis A.K."/>
            <person name="Demarest M.S."/>
            <person name="Detter J.C."/>
            <person name="Glavina T."/>
            <person name="Goodstein D."/>
            <person name="Hadi M.Z."/>
            <person name="Hellsten U."/>
            <person name="Hildebrand M."/>
            <person name="Jenkins B.D."/>
            <person name="Jurka J."/>
            <person name="Kapitonov V.V."/>
            <person name="Kroger N."/>
            <person name="Lau W.W."/>
            <person name="Lane T.W."/>
            <person name="Larimer F.W."/>
            <person name="Lippmeier J.C."/>
            <person name="Lucas S."/>
            <person name="Medina M."/>
            <person name="Montsant A."/>
            <person name="Obornik M."/>
            <person name="Parker M.S."/>
            <person name="Palenik B."/>
            <person name="Pazour G.J."/>
            <person name="Richardson P.M."/>
            <person name="Rynearson T.A."/>
            <person name="Saito M.A."/>
            <person name="Schwartz D.C."/>
            <person name="Thamatrakoln K."/>
            <person name="Valentin K."/>
            <person name="Vardi A."/>
            <person name="Wilkerson F.P."/>
            <person name="Rokhsar D.S."/>
        </authorList>
    </citation>
    <scope>NUCLEOTIDE SEQUENCE [LARGE SCALE GENOMIC DNA]</scope>
    <source>
        <strain evidence="8 9">CCMP1335</strain>
    </source>
</reference>
<dbReference type="KEGG" id="tps:THAPSDRAFT_5410"/>
<dbReference type="HOGENOM" id="CLU_229493_0_0_1"/>
<dbReference type="eggNOG" id="KOG0915">
    <property type="taxonomic scope" value="Eukaryota"/>
</dbReference>
<evidence type="ECO:0000259" key="6">
    <source>
        <dbReference type="Pfam" id="PF13001"/>
    </source>
</evidence>
<dbReference type="GO" id="GO:0005737">
    <property type="term" value="C:cytoplasm"/>
    <property type="evidence" value="ECO:0000318"/>
    <property type="project" value="GO_Central"/>
</dbReference>
<organism evidence="8 9">
    <name type="scientific">Thalassiosira pseudonana</name>
    <name type="common">Marine diatom</name>
    <name type="synonym">Cyclotella nana</name>
    <dbReference type="NCBI Taxonomy" id="35128"/>
    <lineage>
        <taxon>Eukaryota</taxon>
        <taxon>Sar</taxon>
        <taxon>Stramenopiles</taxon>
        <taxon>Ochrophyta</taxon>
        <taxon>Bacillariophyta</taxon>
        <taxon>Coscinodiscophyceae</taxon>
        <taxon>Thalassiosirophycidae</taxon>
        <taxon>Thalassiosirales</taxon>
        <taxon>Thalassiosiraceae</taxon>
        <taxon>Thalassiosira</taxon>
    </lineage>
</organism>
<evidence type="ECO:0000256" key="5">
    <source>
        <dbReference type="SAM" id="MobiDB-lite"/>
    </source>
</evidence>
<dbReference type="OMA" id="CKGLAAC"/>
<dbReference type="EMBL" id="CM000642">
    <property type="protein sequence ID" value="EED92010.1"/>
    <property type="molecule type" value="Genomic_DNA"/>
</dbReference>
<evidence type="ECO:0000259" key="7">
    <source>
        <dbReference type="Pfam" id="PF24492"/>
    </source>
</evidence>
<reference evidence="8 9" key="2">
    <citation type="journal article" date="2008" name="Nature">
        <title>The Phaeodactylum genome reveals the evolutionary history of diatom genomes.</title>
        <authorList>
            <person name="Bowler C."/>
            <person name="Allen A.E."/>
            <person name="Badger J.H."/>
            <person name="Grimwood J."/>
            <person name="Jabbari K."/>
            <person name="Kuo A."/>
            <person name="Maheswari U."/>
            <person name="Martens C."/>
            <person name="Maumus F."/>
            <person name="Otillar R.P."/>
            <person name="Rayko E."/>
            <person name="Salamov A."/>
            <person name="Vandepoele K."/>
            <person name="Beszteri B."/>
            <person name="Gruber A."/>
            <person name="Heijde M."/>
            <person name="Katinka M."/>
            <person name="Mock T."/>
            <person name="Valentin K."/>
            <person name="Verret F."/>
            <person name="Berges J.A."/>
            <person name="Brownlee C."/>
            <person name="Cadoret J.P."/>
            <person name="Chiovitti A."/>
            <person name="Choi C.J."/>
            <person name="Coesel S."/>
            <person name="De Martino A."/>
            <person name="Detter J.C."/>
            <person name="Durkin C."/>
            <person name="Falciatore A."/>
            <person name="Fournet J."/>
            <person name="Haruta M."/>
            <person name="Huysman M.J."/>
            <person name="Jenkins B.D."/>
            <person name="Jiroutova K."/>
            <person name="Jorgensen R.E."/>
            <person name="Joubert Y."/>
            <person name="Kaplan A."/>
            <person name="Kroger N."/>
            <person name="Kroth P.G."/>
            <person name="La Roche J."/>
            <person name="Lindquist E."/>
            <person name="Lommer M."/>
            <person name="Martin-Jezequel V."/>
            <person name="Lopez P.J."/>
            <person name="Lucas S."/>
            <person name="Mangogna M."/>
            <person name="McGinnis K."/>
            <person name="Medlin L.K."/>
            <person name="Montsant A."/>
            <person name="Oudot-Le Secq M.P."/>
            <person name="Napoli C."/>
            <person name="Obornik M."/>
            <person name="Parker M.S."/>
            <person name="Petit J.L."/>
            <person name="Porcel B.M."/>
            <person name="Poulsen N."/>
            <person name="Robison M."/>
            <person name="Rychlewski L."/>
            <person name="Rynearson T.A."/>
            <person name="Schmutz J."/>
            <person name="Shapiro H."/>
            <person name="Siaut M."/>
            <person name="Stanley M."/>
            <person name="Sussman M.R."/>
            <person name="Taylor A.R."/>
            <person name="Vardi A."/>
            <person name="von Dassow P."/>
            <person name="Vyverman W."/>
            <person name="Willis A."/>
            <person name="Wyrwicz L.S."/>
            <person name="Rokhsar D.S."/>
            <person name="Weissenbach J."/>
            <person name="Armbrust E.V."/>
            <person name="Green B.R."/>
            <person name="Van de Peer Y."/>
            <person name="Grigoriev I.V."/>
        </authorList>
    </citation>
    <scope>NUCLEOTIDE SEQUENCE [LARGE SCALE GENOMIC DNA]</scope>
    <source>
        <strain evidence="8 9">CCMP1335</strain>
    </source>
</reference>
<name>B8C2U7_THAPS</name>
<evidence type="ECO:0000256" key="4">
    <source>
        <dbReference type="ARBA" id="ARBA00022942"/>
    </source>
</evidence>
<keyword evidence="3" id="KW-0677">Repeat</keyword>
<evidence type="ECO:0000313" key="9">
    <source>
        <dbReference type="Proteomes" id="UP000001449"/>
    </source>
</evidence>
<accession>B8C2U7</accession>
<dbReference type="InParanoid" id="B8C2U7"/>
<evidence type="ECO:0000256" key="1">
    <source>
        <dbReference type="ARBA" id="ARBA00004496"/>
    </source>
</evidence>
<dbReference type="GO" id="GO:0060090">
    <property type="term" value="F:molecular adaptor activity"/>
    <property type="evidence" value="ECO:0000318"/>
    <property type="project" value="GO_Central"/>
</dbReference>
<dbReference type="SUPFAM" id="SSF48371">
    <property type="entry name" value="ARM repeat"/>
    <property type="match status" value="2"/>
</dbReference>
<feature type="compositionally biased region" description="Basic residues" evidence="5">
    <location>
        <begin position="63"/>
        <end position="72"/>
    </location>
</feature>
<dbReference type="GeneID" id="7453162"/>
<evidence type="ECO:0000256" key="3">
    <source>
        <dbReference type="ARBA" id="ARBA00022737"/>
    </source>
</evidence>
<keyword evidence="4" id="KW-0647">Proteasome</keyword>
<dbReference type="PANTHER" id="PTHR23346">
    <property type="entry name" value="TRANSLATIONAL ACTIVATOR GCN1-RELATED"/>
    <property type="match status" value="1"/>
</dbReference>
<dbReference type="PaxDb" id="35128-Thaps5410"/>
<comment type="subcellular location">
    <subcellularLocation>
        <location evidence="1">Cytoplasm</location>
    </subcellularLocation>
</comment>
<dbReference type="GO" id="GO:0036503">
    <property type="term" value="P:ERAD pathway"/>
    <property type="evidence" value="ECO:0000318"/>
    <property type="project" value="GO_Central"/>
</dbReference>
<dbReference type="GO" id="GO:0000502">
    <property type="term" value="C:proteasome complex"/>
    <property type="evidence" value="ECO:0007669"/>
    <property type="project" value="UniProtKB-KW"/>
</dbReference>
<feature type="domain" description="Proteasome component Ecm29 N-terminal" evidence="6">
    <location>
        <begin position="100"/>
        <end position="183"/>
    </location>
</feature>
<dbReference type="InterPro" id="IPR024372">
    <property type="entry name" value="Ecm29_N"/>
</dbReference>
<dbReference type="Gene3D" id="1.25.10.10">
    <property type="entry name" value="Leucine-rich Repeat Variant"/>
    <property type="match status" value="2"/>
</dbReference>
<gene>
    <name evidence="8" type="ORF">THAPSDRAFT_5410</name>
</gene>
<dbReference type="Pfam" id="PF13001">
    <property type="entry name" value="ECM29_N"/>
    <property type="match status" value="1"/>
</dbReference>
<dbReference type="GO" id="GO:0043248">
    <property type="term" value="P:proteasome assembly"/>
    <property type="evidence" value="ECO:0007669"/>
    <property type="project" value="InterPro"/>
</dbReference>